<dbReference type="Proteomes" id="UP000466431">
    <property type="component" value="Chromosome"/>
</dbReference>
<gene>
    <name evidence="1" type="ORF">MCEL_30870</name>
</gene>
<dbReference type="AlphaFoldDB" id="A0A1X0C101"/>
<keyword evidence="2" id="KW-1185">Reference proteome</keyword>
<dbReference type="STRING" id="1249101.BST21_01890"/>
<organism evidence="1 2">
    <name type="scientific">Mycolicibacterium celeriflavum</name>
    <name type="common">Mycobacterium celeriflavum</name>
    <dbReference type="NCBI Taxonomy" id="1249101"/>
    <lineage>
        <taxon>Bacteria</taxon>
        <taxon>Bacillati</taxon>
        <taxon>Actinomycetota</taxon>
        <taxon>Actinomycetes</taxon>
        <taxon>Mycobacteriales</taxon>
        <taxon>Mycobacteriaceae</taxon>
        <taxon>Mycolicibacterium</taxon>
    </lineage>
</organism>
<proteinExistence type="predicted"/>
<dbReference type="EMBL" id="AP022591">
    <property type="protein sequence ID" value="BBY44792.1"/>
    <property type="molecule type" value="Genomic_DNA"/>
</dbReference>
<dbReference type="OrthoDB" id="4571146at2"/>
<dbReference type="KEGG" id="mcee:MCEL_30870"/>
<dbReference type="RefSeq" id="WP_083000029.1">
    <property type="nucleotide sequence ID" value="NZ_AP022591.1"/>
</dbReference>
<accession>A0A1X0C101</accession>
<evidence type="ECO:0000313" key="1">
    <source>
        <dbReference type="EMBL" id="BBY44792.1"/>
    </source>
</evidence>
<sequence>MKKLVAAAFLLVAGAELIAIATRDRQLILIVSGGALALALLGVRWQLAREDETSYEATPSDDAAESLRRWRSRTETLISRAEATRKDWDRHLRPMLARQFELATGQRRNRNRAAYHATGEMLFGPELWDWVNPENVVKSGADQPGPGRATLDEILQRLERV</sequence>
<protein>
    <submittedName>
        <fullName evidence="1">Uncharacterized protein</fullName>
    </submittedName>
</protein>
<reference evidence="1 2" key="1">
    <citation type="journal article" date="2019" name="Emerg. Microbes Infect.">
        <title>Comprehensive subspecies identification of 175 nontuberculous mycobacteria species based on 7547 genomic profiles.</title>
        <authorList>
            <person name="Matsumoto Y."/>
            <person name="Kinjo T."/>
            <person name="Motooka D."/>
            <person name="Nabeya D."/>
            <person name="Jung N."/>
            <person name="Uechi K."/>
            <person name="Horii T."/>
            <person name="Iida T."/>
            <person name="Fujita J."/>
            <person name="Nakamura S."/>
        </authorList>
    </citation>
    <scope>NUCLEOTIDE SEQUENCE [LARGE SCALE GENOMIC DNA]</scope>
    <source>
        <strain evidence="1 2">JCM 18439</strain>
    </source>
</reference>
<evidence type="ECO:0000313" key="2">
    <source>
        <dbReference type="Proteomes" id="UP000466431"/>
    </source>
</evidence>
<name>A0A1X0C101_MYCCF</name>